<accession>A0A0F9N5Z0</accession>
<dbReference type="EMBL" id="LAZR01003932">
    <property type="protein sequence ID" value="KKN13344.1"/>
    <property type="molecule type" value="Genomic_DNA"/>
</dbReference>
<feature type="region of interest" description="Disordered" evidence="1">
    <location>
        <begin position="1"/>
        <end position="21"/>
    </location>
</feature>
<dbReference type="AlphaFoldDB" id="A0A0F9N5Z0"/>
<gene>
    <name evidence="2" type="ORF">LCGC14_1007360</name>
</gene>
<reference evidence="2" key="1">
    <citation type="journal article" date="2015" name="Nature">
        <title>Complex archaea that bridge the gap between prokaryotes and eukaryotes.</title>
        <authorList>
            <person name="Spang A."/>
            <person name="Saw J.H."/>
            <person name="Jorgensen S.L."/>
            <person name="Zaremba-Niedzwiedzka K."/>
            <person name="Martijn J."/>
            <person name="Lind A.E."/>
            <person name="van Eijk R."/>
            <person name="Schleper C."/>
            <person name="Guy L."/>
            <person name="Ettema T.J."/>
        </authorList>
    </citation>
    <scope>NUCLEOTIDE SEQUENCE</scope>
</reference>
<organism evidence="2">
    <name type="scientific">marine sediment metagenome</name>
    <dbReference type="NCBI Taxonomy" id="412755"/>
    <lineage>
        <taxon>unclassified sequences</taxon>
        <taxon>metagenomes</taxon>
        <taxon>ecological metagenomes</taxon>
    </lineage>
</organism>
<comment type="caution">
    <text evidence="2">The sequence shown here is derived from an EMBL/GenBank/DDBJ whole genome shotgun (WGS) entry which is preliminary data.</text>
</comment>
<protein>
    <submittedName>
        <fullName evidence="2">Uncharacterized protein</fullName>
    </submittedName>
</protein>
<sequence>MPSHTRAERAKKSTAKKSAPKKFIQTAIKTPGGLRINLRKKFNVKLPKGTNIPKSLIAKAAKLPPTSALNKLIRREANLAKTLDKLRPRKKK</sequence>
<feature type="compositionally biased region" description="Basic and acidic residues" evidence="1">
    <location>
        <begin position="1"/>
        <end position="11"/>
    </location>
</feature>
<evidence type="ECO:0000256" key="1">
    <source>
        <dbReference type="SAM" id="MobiDB-lite"/>
    </source>
</evidence>
<proteinExistence type="predicted"/>
<name>A0A0F9N5Z0_9ZZZZ</name>
<evidence type="ECO:0000313" key="2">
    <source>
        <dbReference type="EMBL" id="KKN13344.1"/>
    </source>
</evidence>